<dbReference type="InterPro" id="IPR036291">
    <property type="entry name" value="NAD(P)-bd_dom_sf"/>
</dbReference>
<dbReference type="AlphaFoldDB" id="A0A7S1XCI1"/>
<dbReference type="CDD" id="cd05271">
    <property type="entry name" value="NDUFA9_like_SDR_a"/>
    <property type="match status" value="1"/>
</dbReference>
<dbReference type="GO" id="GO:0005739">
    <property type="term" value="C:mitochondrion"/>
    <property type="evidence" value="ECO:0007669"/>
    <property type="project" value="TreeGrafter"/>
</dbReference>
<proteinExistence type="predicted"/>
<dbReference type="EMBL" id="HBGH01004952">
    <property type="protein sequence ID" value="CAD9230661.1"/>
    <property type="molecule type" value="Transcribed_RNA"/>
</dbReference>
<evidence type="ECO:0000259" key="1">
    <source>
        <dbReference type="Pfam" id="PF01370"/>
    </source>
</evidence>
<organism evidence="2">
    <name type="scientific">Compsopogon caeruleus</name>
    <dbReference type="NCBI Taxonomy" id="31354"/>
    <lineage>
        <taxon>Eukaryota</taxon>
        <taxon>Rhodophyta</taxon>
        <taxon>Compsopogonophyceae</taxon>
        <taxon>Compsopogonales</taxon>
        <taxon>Compsopogonaceae</taxon>
        <taxon>Compsopogon</taxon>
    </lineage>
</organism>
<evidence type="ECO:0000313" key="2">
    <source>
        <dbReference type="EMBL" id="CAD9230661.1"/>
    </source>
</evidence>
<gene>
    <name evidence="2" type="ORF">CCAE0312_LOCUS2714</name>
</gene>
<dbReference type="PANTHER" id="PTHR12126:SF11">
    <property type="entry name" value="NADH DEHYDROGENASE [UBIQUINONE] 1 ALPHA SUBCOMPLEX SUBUNIT 9, MITOCHONDRIAL"/>
    <property type="match status" value="1"/>
</dbReference>
<dbReference type="Pfam" id="PF01370">
    <property type="entry name" value="Epimerase"/>
    <property type="match status" value="1"/>
</dbReference>
<dbReference type="InterPro" id="IPR051207">
    <property type="entry name" value="ComplexI_NDUFA9_subunit"/>
</dbReference>
<dbReference type="InterPro" id="IPR001509">
    <property type="entry name" value="Epimerase_deHydtase"/>
</dbReference>
<dbReference type="Gene3D" id="3.40.50.720">
    <property type="entry name" value="NAD(P)-binding Rossmann-like Domain"/>
    <property type="match status" value="1"/>
</dbReference>
<feature type="domain" description="NAD-dependent epimerase/dehydratase" evidence="1">
    <location>
        <begin position="54"/>
        <end position="260"/>
    </location>
</feature>
<dbReference type="PANTHER" id="PTHR12126">
    <property type="entry name" value="NADH-UBIQUINONE OXIDOREDUCTASE 39 KDA SUBUNIT-RELATED"/>
    <property type="match status" value="1"/>
</dbReference>
<accession>A0A7S1XCI1</accession>
<protein>
    <recommendedName>
        <fullName evidence="1">NAD-dependent epimerase/dehydratase domain-containing protein</fullName>
    </recommendedName>
</protein>
<reference evidence="2" key="1">
    <citation type="submission" date="2021-01" db="EMBL/GenBank/DDBJ databases">
        <authorList>
            <person name="Corre E."/>
            <person name="Pelletier E."/>
            <person name="Niang G."/>
            <person name="Scheremetjew M."/>
            <person name="Finn R."/>
            <person name="Kale V."/>
            <person name="Holt S."/>
            <person name="Cochrane G."/>
            <person name="Meng A."/>
            <person name="Brown T."/>
            <person name="Cohen L."/>
        </authorList>
    </citation>
    <scope>NUCLEOTIDE SEQUENCE</scope>
    <source>
        <strain evidence="2">SAG 36.94</strain>
    </source>
</reference>
<dbReference type="GO" id="GO:0044877">
    <property type="term" value="F:protein-containing complex binding"/>
    <property type="evidence" value="ECO:0007669"/>
    <property type="project" value="TreeGrafter"/>
</dbReference>
<sequence>MESRVGMMVMGRVGLYRGLSISTRGSPTITWSGPASLESRGSGGRSSVSGIVAAVFGSTGFLGRYVVNQLGRVGSQVMVGWRGDELDYRHLRPMGDLGQVVPMEMDLRDRDSLHRMLRGANTVINLIGKPYPTRYYSLHDVHVEGAETLAEVAREHGITTFIHVSCANPDPKARSEWVRTKAAGEEAVRRIIPSATIIRPCDMFGMEDRFLTRMARCIVNQPVVLLVDDGDHKVQPVYVNDVASVIASAAEDPEFFRGKVVALGGPRVCTVRDVFNFTVENTRRHSLAVPLPRLIADPIMRLSGLRFPFINNSPTYTHDDVRREVTDDILPKKADEVRFEDLDIVPADIFSDVGNEILRQFRKGGDRSSLFYVDSA</sequence>
<dbReference type="SUPFAM" id="SSF51735">
    <property type="entry name" value="NAD(P)-binding Rossmann-fold domains"/>
    <property type="match status" value="1"/>
</dbReference>
<name>A0A7S1XCI1_9RHOD</name>